<accession>A0A8J9Z7R4</accession>
<evidence type="ECO:0000313" key="3">
    <source>
        <dbReference type="Proteomes" id="UP000838412"/>
    </source>
</evidence>
<feature type="compositionally biased region" description="Polar residues" evidence="1">
    <location>
        <begin position="20"/>
        <end position="38"/>
    </location>
</feature>
<dbReference type="EMBL" id="OV696702">
    <property type="protein sequence ID" value="CAH1249374.1"/>
    <property type="molecule type" value="Genomic_DNA"/>
</dbReference>
<gene>
    <name evidence="2" type="primary">Hypp8593</name>
    <name evidence="2" type="ORF">BLAG_LOCUS10504</name>
</gene>
<evidence type="ECO:0000256" key="1">
    <source>
        <dbReference type="SAM" id="MobiDB-lite"/>
    </source>
</evidence>
<sequence>MSDEERKKAEKTSKRDAETQLAQVDNSNARCDNSSTGDNGQVCLRTKVSGSRLTGCEVEDGVTGDWQDGKVALAQVQSWSHRLAGCQENT</sequence>
<evidence type="ECO:0000313" key="2">
    <source>
        <dbReference type="EMBL" id="CAH1249374.1"/>
    </source>
</evidence>
<feature type="region of interest" description="Disordered" evidence="1">
    <location>
        <begin position="1"/>
        <end position="38"/>
    </location>
</feature>
<reference evidence="2" key="1">
    <citation type="submission" date="2022-01" db="EMBL/GenBank/DDBJ databases">
        <authorList>
            <person name="Braso-Vives M."/>
        </authorList>
    </citation>
    <scope>NUCLEOTIDE SEQUENCE</scope>
</reference>
<dbReference type="Proteomes" id="UP000838412">
    <property type="component" value="Chromosome 17"/>
</dbReference>
<feature type="compositionally biased region" description="Basic and acidic residues" evidence="1">
    <location>
        <begin position="1"/>
        <end position="18"/>
    </location>
</feature>
<keyword evidence="3" id="KW-1185">Reference proteome</keyword>
<organism evidence="2 3">
    <name type="scientific">Branchiostoma lanceolatum</name>
    <name type="common">Common lancelet</name>
    <name type="synonym">Amphioxus lanceolatum</name>
    <dbReference type="NCBI Taxonomy" id="7740"/>
    <lineage>
        <taxon>Eukaryota</taxon>
        <taxon>Metazoa</taxon>
        <taxon>Chordata</taxon>
        <taxon>Cephalochordata</taxon>
        <taxon>Leptocardii</taxon>
        <taxon>Amphioxiformes</taxon>
        <taxon>Branchiostomatidae</taxon>
        <taxon>Branchiostoma</taxon>
    </lineage>
</organism>
<protein>
    <submittedName>
        <fullName evidence="2">Hypp8593 protein</fullName>
    </submittedName>
</protein>
<proteinExistence type="predicted"/>
<dbReference type="AlphaFoldDB" id="A0A8J9Z7R4"/>
<name>A0A8J9Z7R4_BRALA</name>